<accession>A0AAF3EMQ5</accession>
<dbReference type="Proteomes" id="UP000887575">
    <property type="component" value="Unassembled WGS sequence"/>
</dbReference>
<organism evidence="2 3">
    <name type="scientific">Mesorhabditis belari</name>
    <dbReference type="NCBI Taxonomy" id="2138241"/>
    <lineage>
        <taxon>Eukaryota</taxon>
        <taxon>Metazoa</taxon>
        <taxon>Ecdysozoa</taxon>
        <taxon>Nematoda</taxon>
        <taxon>Chromadorea</taxon>
        <taxon>Rhabditida</taxon>
        <taxon>Rhabditina</taxon>
        <taxon>Rhabditomorpha</taxon>
        <taxon>Rhabditoidea</taxon>
        <taxon>Rhabditidae</taxon>
        <taxon>Mesorhabditinae</taxon>
        <taxon>Mesorhabditis</taxon>
    </lineage>
</organism>
<dbReference type="WBParaSite" id="MBELARI_LOCUS15005">
    <property type="protein sequence ID" value="MBELARI_LOCUS15005"/>
    <property type="gene ID" value="MBELARI_LOCUS15005"/>
</dbReference>
<sequence>MTSSKVQLAFSAIAFIICFFVSPAEMIVALVPYCDSSCPGGLFPNVMACCEYYATMNGYINLGGACAANKAYCAYD</sequence>
<proteinExistence type="predicted"/>
<evidence type="ECO:0000313" key="2">
    <source>
        <dbReference type="Proteomes" id="UP000887575"/>
    </source>
</evidence>
<evidence type="ECO:0000313" key="3">
    <source>
        <dbReference type="WBParaSite" id="MBELARI_LOCUS15005"/>
    </source>
</evidence>
<evidence type="ECO:0000256" key="1">
    <source>
        <dbReference type="SAM" id="SignalP"/>
    </source>
</evidence>
<protein>
    <submittedName>
        <fullName evidence="3">Uncharacterized protein</fullName>
    </submittedName>
</protein>
<keyword evidence="1" id="KW-0732">Signal</keyword>
<reference evidence="3" key="1">
    <citation type="submission" date="2024-02" db="UniProtKB">
        <authorList>
            <consortium name="WormBaseParasite"/>
        </authorList>
    </citation>
    <scope>IDENTIFICATION</scope>
</reference>
<keyword evidence="2" id="KW-1185">Reference proteome</keyword>
<feature type="chain" id="PRO_5042062834" evidence="1">
    <location>
        <begin position="27"/>
        <end position="76"/>
    </location>
</feature>
<feature type="signal peptide" evidence="1">
    <location>
        <begin position="1"/>
        <end position="26"/>
    </location>
</feature>
<dbReference type="AlphaFoldDB" id="A0AAF3EMQ5"/>
<name>A0AAF3EMQ5_9BILA</name>